<feature type="repeat" description="PPR" evidence="3">
    <location>
        <begin position="395"/>
        <end position="429"/>
    </location>
</feature>
<reference evidence="4 5" key="1">
    <citation type="submission" date="2017-09" db="EMBL/GenBank/DDBJ databases">
        <title>WGS assembly of Aquilegia coerulea Goldsmith.</title>
        <authorList>
            <person name="Hodges S."/>
            <person name="Kramer E."/>
            <person name="Nordborg M."/>
            <person name="Tomkins J."/>
            <person name="Borevitz J."/>
            <person name="Derieg N."/>
            <person name="Yan J."/>
            <person name="Mihaltcheva S."/>
            <person name="Hayes R.D."/>
            <person name="Rokhsar D."/>
        </authorList>
    </citation>
    <scope>NUCLEOTIDE SEQUENCE [LARGE SCALE GENOMIC DNA]</scope>
    <source>
        <strain evidence="5">cv. Goldsmith</strain>
    </source>
</reference>
<feature type="repeat" description="PPR" evidence="3">
    <location>
        <begin position="263"/>
        <end position="293"/>
    </location>
</feature>
<evidence type="ECO:0000256" key="2">
    <source>
        <dbReference type="ARBA" id="ARBA00061659"/>
    </source>
</evidence>
<keyword evidence="5" id="KW-1185">Reference proteome</keyword>
<evidence type="ECO:0000256" key="1">
    <source>
        <dbReference type="ARBA" id="ARBA00022737"/>
    </source>
</evidence>
<dbReference type="AlphaFoldDB" id="A0A2G5D701"/>
<dbReference type="Pfam" id="PF13041">
    <property type="entry name" value="PPR_2"/>
    <property type="match status" value="3"/>
</dbReference>
<dbReference type="Proteomes" id="UP000230069">
    <property type="component" value="Unassembled WGS sequence"/>
</dbReference>
<dbReference type="STRING" id="218851.A0A2G5D701"/>
<keyword evidence="1" id="KW-0677">Repeat</keyword>
<protein>
    <recommendedName>
        <fullName evidence="6">Pentacotripeptide-repeat region of PRORP domain-containing protein</fullName>
    </recommendedName>
</protein>
<dbReference type="OrthoDB" id="601293at2759"/>
<proteinExistence type="inferred from homology"/>
<feature type="repeat" description="PPR" evidence="3">
    <location>
        <begin position="162"/>
        <end position="196"/>
    </location>
</feature>
<dbReference type="PROSITE" id="PS51375">
    <property type="entry name" value="PPR"/>
    <property type="match status" value="6"/>
</dbReference>
<dbReference type="InParanoid" id="A0A2G5D701"/>
<evidence type="ECO:0000256" key="3">
    <source>
        <dbReference type="PROSITE-ProRule" id="PRU00708"/>
    </source>
</evidence>
<dbReference type="Pfam" id="PF20431">
    <property type="entry name" value="E_motif"/>
    <property type="match status" value="1"/>
</dbReference>
<feature type="repeat" description="PPR" evidence="3">
    <location>
        <begin position="492"/>
        <end position="526"/>
    </location>
</feature>
<dbReference type="PANTHER" id="PTHR47926">
    <property type="entry name" value="PENTATRICOPEPTIDE REPEAT-CONTAINING PROTEIN"/>
    <property type="match status" value="1"/>
</dbReference>
<name>A0A2G5D701_AQUCA</name>
<organism evidence="4 5">
    <name type="scientific">Aquilegia coerulea</name>
    <name type="common">Rocky mountain columbine</name>
    <dbReference type="NCBI Taxonomy" id="218851"/>
    <lineage>
        <taxon>Eukaryota</taxon>
        <taxon>Viridiplantae</taxon>
        <taxon>Streptophyta</taxon>
        <taxon>Embryophyta</taxon>
        <taxon>Tracheophyta</taxon>
        <taxon>Spermatophyta</taxon>
        <taxon>Magnoliopsida</taxon>
        <taxon>Ranunculales</taxon>
        <taxon>Ranunculaceae</taxon>
        <taxon>Thalictroideae</taxon>
        <taxon>Aquilegia</taxon>
    </lineage>
</organism>
<sequence length="671" mass="75048">MIYALRLTKFLHSINLSSSSILLLNRKWVSTNSIQNPSRRVVNRLQDHLQVFFESRKNGIYPTSEFALVSVIKSCTSHLTKTSGGEEIHCFVIKSGYDSNIYVQNSLINYYVKRGYIDEARLMFDSCLKLDTASWNIMVAGYVKLSRLEDAWYLFEVMPERDCVSFTTMIMGLAKNNKWVESLEIFREMKVVGVNPNEVTLGSLISACSRLGGSRNGDMLHTVAIKAGLEAFILVSTNLINMYCNSSRLADAKILFDEMPEKNEVTWNVMLNGYAKMGLVDLAKNLFDRIPVRDLVSWSTMIDGYVRVDRLDEALGIYRKMVSDGVTPNEVTIVDLVSACGRLMAIDEGRQLHCMTIRTGLECFVFLQATLVHFYASCAKMDLACLQFEVGCKDNISSWNALIAGFVRNKMVDSARQVFNAMPERDVISWSSMIAGYAQIGQSGRWLHGYIHNKSIPLNDNLSAGLVDMYAKLGSISGALEVFQQVQDRTTTISPWNAIIYGLAMHGHVDMSLRLFSDLQRTNIKPNSITFIGVLSACCHAGLLDQGQQYFDCMRRVYKIEPNIKHFGCMVDLLGRSGRLAEAEELMMGMPMKADIVIWGTLLAASRTHGNLEIGERAAKNLAQLEPAHGAGRVLLSNLYADVGRWDDVFVTRRLMQSQGLKKSPGSSGVM</sequence>
<dbReference type="GO" id="GO:0009451">
    <property type="term" value="P:RNA modification"/>
    <property type="evidence" value="ECO:0007669"/>
    <property type="project" value="InterPro"/>
</dbReference>
<dbReference type="GO" id="GO:0003723">
    <property type="term" value="F:RNA binding"/>
    <property type="evidence" value="ECO:0007669"/>
    <property type="project" value="InterPro"/>
</dbReference>
<dbReference type="InterPro" id="IPR011990">
    <property type="entry name" value="TPR-like_helical_dom_sf"/>
</dbReference>
<dbReference type="InterPro" id="IPR046848">
    <property type="entry name" value="E_motif"/>
</dbReference>
<dbReference type="FunFam" id="1.25.40.10:FF:000442">
    <property type="entry name" value="Pentatricopeptide repeat-containing protein At3g49710"/>
    <property type="match status" value="1"/>
</dbReference>
<feature type="repeat" description="PPR" evidence="3">
    <location>
        <begin position="131"/>
        <end position="161"/>
    </location>
</feature>
<evidence type="ECO:0008006" key="6">
    <source>
        <dbReference type="Google" id="ProtNLM"/>
    </source>
</evidence>
<evidence type="ECO:0000313" key="4">
    <source>
        <dbReference type="EMBL" id="PIA39288.1"/>
    </source>
</evidence>
<accession>A0A2G5D701</accession>
<dbReference type="InterPro" id="IPR046960">
    <property type="entry name" value="PPR_At4g14850-like_plant"/>
</dbReference>
<evidence type="ECO:0000313" key="5">
    <source>
        <dbReference type="Proteomes" id="UP000230069"/>
    </source>
</evidence>
<comment type="similarity">
    <text evidence="2">Belongs to the PPR family. PCMP-E subfamily.</text>
</comment>
<dbReference type="FunCoup" id="A0A2G5D701">
    <property type="interactions" value="792"/>
</dbReference>
<dbReference type="NCBIfam" id="TIGR00756">
    <property type="entry name" value="PPR"/>
    <property type="match status" value="6"/>
</dbReference>
<dbReference type="PANTHER" id="PTHR47926:SF407">
    <property type="entry name" value="(WILD MALAYSIAN BANANA) HYPOTHETICAL PROTEIN"/>
    <property type="match status" value="1"/>
</dbReference>
<dbReference type="Gene3D" id="1.25.40.10">
    <property type="entry name" value="Tetratricopeptide repeat domain"/>
    <property type="match status" value="6"/>
</dbReference>
<dbReference type="FunFam" id="1.25.40.10:FF:000212">
    <property type="entry name" value="Pentatricopeptide repeat-containing protein At2g03380, mitochondrial"/>
    <property type="match status" value="1"/>
</dbReference>
<dbReference type="InterPro" id="IPR002885">
    <property type="entry name" value="PPR_rpt"/>
</dbReference>
<dbReference type="Pfam" id="PF01535">
    <property type="entry name" value="PPR"/>
    <property type="match status" value="5"/>
</dbReference>
<dbReference type="EMBL" id="KZ305043">
    <property type="protein sequence ID" value="PIA39288.1"/>
    <property type="molecule type" value="Genomic_DNA"/>
</dbReference>
<gene>
    <name evidence="4" type="ORF">AQUCO_02600025v1</name>
</gene>
<feature type="repeat" description="PPR" evidence="3">
    <location>
        <begin position="294"/>
        <end position="328"/>
    </location>
</feature>